<gene>
    <name evidence="1" type="ORF">MKP09_04190</name>
</gene>
<dbReference type="Proteomes" id="UP001202248">
    <property type="component" value="Unassembled WGS sequence"/>
</dbReference>
<dbReference type="Gene3D" id="3.20.20.190">
    <property type="entry name" value="Phosphatidylinositol (PI) phosphodiesterase"/>
    <property type="match status" value="1"/>
</dbReference>
<proteinExistence type="predicted"/>
<dbReference type="RefSeq" id="WP_240826571.1">
    <property type="nucleotide sequence ID" value="NZ_JAKWBL010000001.1"/>
</dbReference>
<protein>
    <submittedName>
        <fullName evidence="1">Uncharacterized protein</fullName>
    </submittedName>
</protein>
<sequence length="65" mass="7562">MERCRRAGQSIRKNLRSCCKKAHETGKPIRFWGAPDNAHAWNFFKKLGVDYINTDHIEELAGFLQ</sequence>
<reference evidence="1 2" key="1">
    <citation type="submission" date="2022-02" db="EMBL/GenBank/DDBJ databases">
        <authorList>
            <person name="Min J."/>
        </authorList>
    </citation>
    <scope>NUCLEOTIDE SEQUENCE [LARGE SCALE GENOMIC DNA]</scope>
    <source>
        <strain evidence="1 2">GR10-1</strain>
    </source>
</reference>
<organism evidence="1 2">
    <name type="scientific">Niabella ginsengisoli</name>
    <dbReference type="NCBI Taxonomy" id="522298"/>
    <lineage>
        <taxon>Bacteria</taxon>
        <taxon>Pseudomonadati</taxon>
        <taxon>Bacteroidota</taxon>
        <taxon>Chitinophagia</taxon>
        <taxon>Chitinophagales</taxon>
        <taxon>Chitinophagaceae</taxon>
        <taxon>Niabella</taxon>
    </lineage>
</organism>
<evidence type="ECO:0000313" key="1">
    <source>
        <dbReference type="EMBL" id="MCH5597166.1"/>
    </source>
</evidence>
<name>A0ABS9SFM9_9BACT</name>
<dbReference type="SUPFAM" id="SSF51695">
    <property type="entry name" value="PLC-like phosphodiesterases"/>
    <property type="match status" value="1"/>
</dbReference>
<dbReference type="EMBL" id="JAKWBL010000001">
    <property type="protein sequence ID" value="MCH5597166.1"/>
    <property type="molecule type" value="Genomic_DNA"/>
</dbReference>
<accession>A0ABS9SFM9</accession>
<evidence type="ECO:0000313" key="2">
    <source>
        <dbReference type="Proteomes" id="UP001202248"/>
    </source>
</evidence>
<comment type="caution">
    <text evidence="1">The sequence shown here is derived from an EMBL/GenBank/DDBJ whole genome shotgun (WGS) entry which is preliminary data.</text>
</comment>
<dbReference type="InterPro" id="IPR017946">
    <property type="entry name" value="PLC-like_Pdiesterase_TIM-brl"/>
</dbReference>
<keyword evidence="2" id="KW-1185">Reference proteome</keyword>
<dbReference type="Pfam" id="PF13653">
    <property type="entry name" value="GDPD_2"/>
    <property type="match status" value="1"/>
</dbReference>